<evidence type="ECO:0000259" key="1">
    <source>
        <dbReference type="Pfam" id="PF03976"/>
    </source>
</evidence>
<keyword evidence="2" id="KW-0808">Transferase</keyword>
<evidence type="ECO:0000313" key="3">
    <source>
        <dbReference type="Proteomes" id="UP000253570"/>
    </source>
</evidence>
<dbReference type="Gene3D" id="3.40.50.300">
    <property type="entry name" value="P-loop containing nucleotide triphosphate hydrolases"/>
    <property type="match status" value="1"/>
</dbReference>
<proteinExistence type="predicted"/>
<organism evidence="2 3">
    <name type="scientific">PS1 clade bacterium</name>
    <dbReference type="NCBI Taxonomy" id="2175152"/>
    <lineage>
        <taxon>Bacteria</taxon>
        <taxon>Pseudomonadati</taxon>
        <taxon>Pseudomonadota</taxon>
        <taxon>Alphaproteobacteria</taxon>
        <taxon>PS1 clade</taxon>
    </lineage>
</organism>
<evidence type="ECO:0000313" key="2">
    <source>
        <dbReference type="EMBL" id="RCL74351.1"/>
    </source>
</evidence>
<comment type="caution">
    <text evidence="2">The sequence shown here is derived from an EMBL/GenBank/DDBJ whole genome shotgun (WGS) entry which is preliminary data.</text>
</comment>
<name>A0A368DT07_9PROT</name>
<dbReference type="InterPro" id="IPR022488">
    <property type="entry name" value="PPK2-related"/>
</dbReference>
<dbReference type="GO" id="GO:0016301">
    <property type="term" value="F:kinase activity"/>
    <property type="evidence" value="ECO:0007669"/>
    <property type="project" value="UniProtKB-KW"/>
</dbReference>
<sequence length="281" mass="33443">MKLREIKAIETPYAGVDITAYTNEKKRLQVELLNIQQRIIENKWRLVVIFEGRDAAGKGSTIKRFTENLIPKYYKTLELGIPTKHESKNWFQRYERHFPKPGEITFFDRSWYSRALIEPTLHYCSNRKYQNFMNKVLTWEHNHIAKGLIVIKYYLSVDPETQLYRLENRINDPLSYWKISDTDIRARKKWDVFTEYKKQMFKHTSSKISPWVVINGNEKLEARLTSMLYLVRKFLGKDYIPLTGDDIKANHSIKVNGVKFRGLTLQQFSVLQELRDLKELS</sequence>
<dbReference type="Pfam" id="PF03976">
    <property type="entry name" value="PPK2"/>
    <property type="match status" value="1"/>
</dbReference>
<dbReference type="Proteomes" id="UP000253570">
    <property type="component" value="Unassembled WGS sequence"/>
</dbReference>
<feature type="domain" description="Polyphosphate kinase-2-related" evidence="1">
    <location>
        <begin position="19"/>
        <end position="232"/>
    </location>
</feature>
<dbReference type="SUPFAM" id="SSF52540">
    <property type="entry name" value="P-loop containing nucleoside triphosphate hydrolases"/>
    <property type="match status" value="1"/>
</dbReference>
<dbReference type="EMBL" id="QOQD01000002">
    <property type="protein sequence ID" value="RCL74351.1"/>
    <property type="molecule type" value="Genomic_DNA"/>
</dbReference>
<reference evidence="2 3" key="1">
    <citation type="journal article" date="2018" name="Microbiome">
        <title>Fine metagenomic profile of the Mediterranean stratified and mixed water columns revealed by assembly and recruitment.</title>
        <authorList>
            <person name="Haro-Moreno J.M."/>
            <person name="Lopez-Perez M."/>
            <person name="De La Torre J.R."/>
            <person name="Picazo A."/>
            <person name="Camacho A."/>
            <person name="Rodriguez-Valera F."/>
        </authorList>
    </citation>
    <scope>NUCLEOTIDE SEQUENCE [LARGE SCALE GENOMIC DNA]</scope>
    <source>
        <strain evidence="2">MED-G57</strain>
    </source>
</reference>
<dbReference type="AlphaFoldDB" id="A0A368DT07"/>
<accession>A0A368DT07</accession>
<dbReference type="PANTHER" id="PTHR34383">
    <property type="entry name" value="POLYPHOSPHATE:AMP PHOSPHOTRANSFERASE-RELATED"/>
    <property type="match status" value="1"/>
</dbReference>
<gene>
    <name evidence="2" type="ORF">DBW71_01090</name>
</gene>
<keyword evidence="2" id="KW-0418">Kinase</keyword>
<dbReference type="PANTHER" id="PTHR34383:SF1">
    <property type="entry name" value="ADP-POLYPHOSPHATE PHOSPHOTRANSFERASE"/>
    <property type="match status" value="1"/>
</dbReference>
<dbReference type="InterPro" id="IPR027417">
    <property type="entry name" value="P-loop_NTPase"/>
</dbReference>
<protein>
    <submittedName>
        <fullName evidence="2">Polyphosphate kinase</fullName>
    </submittedName>
</protein>